<dbReference type="InterPro" id="IPR027417">
    <property type="entry name" value="P-loop_NTPase"/>
</dbReference>
<evidence type="ECO:0000259" key="3">
    <source>
        <dbReference type="PROSITE" id="PS51194"/>
    </source>
</evidence>
<dbReference type="Gene3D" id="3.40.50.10810">
    <property type="entry name" value="Tandem AAA-ATPase domain"/>
    <property type="match status" value="1"/>
</dbReference>
<evidence type="ECO:0000313" key="4">
    <source>
        <dbReference type="EMBL" id="MFB8775373.1"/>
    </source>
</evidence>
<dbReference type="PROSITE" id="PS51192">
    <property type="entry name" value="HELICASE_ATP_BIND_1"/>
    <property type="match status" value="1"/>
</dbReference>
<dbReference type="InterPro" id="IPR001650">
    <property type="entry name" value="Helicase_C-like"/>
</dbReference>
<dbReference type="InterPro" id="IPR038718">
    <property type="entry name" value="SNF2-like_sf"/>
</dbReference>
<keyword evidence="5" id="KW-1185">Reference proteome</keyword>
<dbReference type="EMBL" id="JAYMRP010000020">
    <property type="protein sequence ID" value="MFB8775373.1"/>
    <property type="molecule type" value="Genomic_DNA"/>
</dbReference>
<sequence>MSTAAVRPPTDDGSVPRPEGLPDAFAVLLTRLGAAPVDPVTSVLVDAAVEVWRRPGFDSFLSFPQLSFVPFGYQMQTAQTVLRRMRGRAILADEVGLGKTIEAGLVLSELRMRGLADRTLVLTPAGLVEQWREELERKFGLPTVIARGQGWEEAEAERPVVLASVAAACREPLKSRLTAGQWDVVVADEAHRLRNPRSASGKLARALRARYLLLLTATPVENRLQDLYELVSLVAPGLLGTPAQFRQRHAGAGTDTSAPRNLAELRARTREVMVRHRRSEVEVLLPQRLAETVLVAPSPEEAELYAGIAARIRAEARGASSARLLTLRGLTRLAGSSPQAAAPTLAKAGWPDLAALARGIEGSTKADLLLERLRRHNGQGEKVLVFTAFRQTLDALAARLEREGVPAAVYHGSLSRRDKEAAVAAFRDSAPVLLSTESAGEGRNLQFCHVMANVDLPWNPMQIEQRLGRLHRVGQEHDVVLTNLVARGTIEQRILHVLESKINLFELVVGELDMILGRVDEDFDFEASVFDAFATAEDDAEFAERLERLGERLVSARTDYLDSRGAVDQLVGGDDERETGR</sequence>
<dbReference type="PANTHER" id="PTHR10799">
    <property type="entry name" value="SNF2/RAD54 HELICASE FAMILY"/>
    <property type="match status" value="1"/>
</dbReference>
<dbReference type="InterPro" id="IPR000330">
    <property type="entry name" value="SNF2_N"/>
</dbReference>
<evidence type="ECO:0000313" key="5">
    <source>
        <dbReference type="Proteomes" id="UP001585080"/>
    </source>
</evidence>
<evidence type="ECO:0000259" key="2">
    <source>
        <dbReference type="PROSITE" id="PS51192"/>
    </source>
</evidence>
<dbReference type="SMART" id="SM00490">
    <property type="entry name" value="HELICc"/>
    <property type="match status" value="1"/>
</dbReference>
<dbReference type="GO" id="GO:0016787">
    <property type="term" value="F:hydrolase activity"/>
    <property type="evidence" value="ECO:0007669"/>
    <property type="project" value="UniProtKB-KW"/>
</dbReference>
<comment type="caution">
    <text evidence="4">The sequence shown here is derived from an EMBL/GenBank/DDBJ whole genome shotgun (WGS) entry which is preliminary data.</text>
</comment>
<evidence type="ECO:0000256" key="1">
    <source>
        <dbReference type="ARBA" id="ARBA00022801"/>
    </source>
</evidence>
<keyword evidence="4" id="KW-0347">Helicase</keyword>
<dbReference type="SUPFAM" id="SSF52540">
    <property type="entry name" value="P-loop containing nucleoside triphosphate hydrolases"/>
    <property type="match status" value="2"/>
</dbReference>
<keyword evidence="4" id="KW-0547">Nucleotide-binding</keyword>
<feature type="domain" description="Helicase ATP-binding" evidence="2">
    <location>
        <begin position="80"/>
        <end position="237"/>
    </location>
</feature>
<accession>A0ABV5EET3</accession>
<dbReference type="Pfam" id="PF00271">
    <property type="entry name" value="Helicase_C"/>
    <property type="match status" value="1"/>
</dbReference>
<dbReference type="GO" id="GO:0004386">
    <property type="term" value="F:helicase activity"/>
    <property type="evidence" value="ECO:0007669"/>
    <property type="project" value="UniProtKB-KW"/>
</dbReference>
<organism evidence="4 5">
    <name type="scientific">Streptomyces broussonetiae</name>
    <dbReference type="NCBI Taxonomy" id="2686304"/>
    <lineage>
        <taxon>Bacteria</taxon>
        <taxon>Bacillati</taxon>
        <taxon>Actinomycetota</taxon>
        <taxon>Actinomycetes</taxon>
        <taxon>Kitasatosporales</taxon>
        <taxon>Streptomycetaceae</taxon>
        <taxon>Streptomyces</taxon>
    </lineage>
</organism>
<dbReference type="EC" id="3.6.4.-" evidence="4"/>
<feature type="domain" description="Helicase C-terminal" evidence="3">
    <location>
        <begin position="365"/>
        <end position="515"/>
    </location>
</feature>
<keyword evidence="1 4" id="KW-0378">Hydrolase</keyword>
<dbReference type="Pfam" id="PF00176">
    <property type="entry name" value="SNF2-rel_dom"/>
    <property type="match status" value="1"/>
</dbReference>
<keyword evidence="4" id="KW-0067">ATP-binding</keyword>
<reference evidence="4 5" key="1">
    <citation type="submission" date="2024-01" db="EMBL/GenBank/DDBJ databases">
        <title>Genome mining of biosynthetic gene clusters to explore secondary metabolites of Streptomyces sp.</title>
        <authorList>
            <person name="Baig A."/>
            <person name="Ajitkumar Shintre N."/>
            <person name="Kumar H."/>
            <person name="Anbarasu A."/>
            <person name="Ramaiah S."/>
        </authorList>
    </citation>
    <scope>NUCLEOTIDE SEQUENCE [LARGE SCALE GENOMIC DNA]</scope>
    <source>
        <strain evidence="4 5">A57</strain>
    </source>
</reference>
<proteinExistence type="predicted"/>
<dbReference type="RefSeq" id="WP_376733995.1">
    <property type="nucleotide sequence ID" value="NZ_JAYMRP010000020.1"/>
</dbReference>
<dbReference type="Gene3D" id="3.40.50.300">
    <property type="entry name" value="P-loop containing nucleotide triphosphate hydrolases"/>
    <property type="match status" value="1"/>
</dbReference>
<dbReference type="CDD" id="cd18793">
    <property type="entry name" value="SF2_C_SNF"/>
    <property type="match status" value="1"/>
</dbReference>
<name>A0ABV5EET3_9ACTN</name>
<dbReference type="SMART" id="SM00487">
    <property type="entry name" value="DEXDc"/>
    <property type="match status" value="1"/>
</dbReference>
<dbReference type="InterPro" id="IPR014001">
    <property type="entry name" value="Helicase_ATP-bd"/>
</dbReference>
<dbReference type="InterPro" id="IPR049730">
    <property type="entry name" value="SNF2/RAD54-like_C"/>
</dbReference>
<dbReference type="PROSITE" id="PS51194">
    <property type="entry name" value="HELICASE_CTER"/>
    <property type="match status" value="1"/>
</dbReference>
<protein>
    <submittedName>
        <fullName evidence="4">DEAD/DEAH box helicase</fullName>
        <ecNumber evidence="4">3.6.4.-</ecNumber>
    </submittedName>
</protein>
<gene>
    <name evidence="4" type="ORF">VSS16_21965</name>
</gene>
<dbReference type="Proteomes" id="UP001585080">
    <property type="component" value="Unassembled WGS sequence"/>
</dbReference>